<dbReference type="Proteomes" id="UP000005408">
    <property type="component" value="Unassembled WGS sequence"/>
</dbReference>
<dbReference type="InterPro" id="IPR016187">
    <property type="entry name" value="CTDL_fold"/>
</dbReference>
<dbReference type="Gene3D" id="3.10.100.10">
    <property type="entry name" value="Mannose-Binding Protein A, subunit A"/>
    <property type="match status" value="1"/>
</dbReference>
<dbReference type="GO" id="GO:0005615">
    <property type="term" value="C:extracellular space"/>
    <property type="evidence" value="ECO:0007669"/>
    <property type="project" value="TreeGrafter"/>
</dbReference>
<dbReference type="PANTHER" id="PTHR22799">
    <property type="entry name" value="TETRANECTIN-RELATED"/>
    <property type="match status" value="1"/>
</dbReference>
<dbReference type="Pfam" id="PF00059">
    <property type="entry name" value="Lectin_C"/>
    <property type="match status" value="1"/>
</dbReference>
<dbReference type="EnsemblMetazoa" id="G9627.1">
    <property type="protein sequence ID" value="G9627.1:cds"/>
    <property type="gene ID" value="G9627"/>
</dbReference>
<dbReference type="InterPro" id="IPR051663">
    <property type="entry name" value="CLec_Tetranectin-domain"/>
</dbReference>
<evidence type="ECO:0000256" key="2">
    <source>
        <dbReference type="ARBA" id="ARBA00023157"/>
    </source>
</evidence>
<protein>
    <recommendedName>
        <fullName evidence="3">C-type lectin domain-containing protein</fullName>
    </recommendedName>
</protein>
<dbReference type="SUPFAM" id="SSF56436">
    <property type="entry name" value="C-type lectin-like"/>
    <property type="match status" value="1"/>
</dbReference>
<name>A0A8W8NUE0_MAGGI</name>
<accession>A0A8W8NUE0</accession>
<dbReference type="PANTHER" id="PTHR22799:SF6">
    <property type="entry name" value="C-TYPE LECTIN DOMAIN FAMILY 4 MEMBER M-LIKE"/>
    <property type="match status" value="1"/>
</dbReference>
<proteinExistence type="predicted"/>
<dbReference type="InterPro" id="IPR018378">
    <property type="entry name" value="C-type_lectin_CS"/>
</dbReference>
<evidence type="ECO:0000313" key="5">
    <source>
        <dbReference type="Proteomes" id="UP000005408"/>
    </source>
</evidence>
<dbReference type="AlphaFoldDB" id="A0A8W8NUE0"/>
<reference evidence="4" key="1">
    <citation type="submission" date="2022-08" db="UniProtKB">
        <authorList>
            <consortium name="EnsemblMetazoa"/>
        </authorList>
    </citation>
    <scope>IDENTIFICATION</scope>
    <source>
        <strain evidence="4">05x7-T-G4-1.051#20</strain>
    </source>
</reference>
<evidence type="ECO:0000259" key="3">
    <source>
        <dbReference type="PROSITE" id="PS50041"/>
    </source>
</evidence>
<dbReference type="GO" id="GO:0030246">
    <property type="term" value="F:carbohydrate binding"/>
    <property type="evidence" value="ECO:0007669"/>
    <property type="project" value="UniProtKB-KW"/>
</dbReference>
<keyword evidence="1" id="KW-0430">Lectin</keyword>
<evidence type="ECO:0000313" key="4">
    <source>
        <dbReference type="EnsemblMetazoa" id="G9627.1:cds"/>
    </source>
</evidence>
<feature type="domain" description="C-type lectin" evidence="3">
    <location>
        <begin position="7"/>
        <end position="99"/>
    </location>
</feature>
<dbReference type="InterPro" id="IPR001304">
    <property type="entry name" value="C-type_lectin-like"/>
</dbReference>
<evidence type="ECO:0000256" key="1">
    <source>
        <dbReference type="ARBA" id="ARBA00022734"/>
    </source>
</evidence>
<keyword evidence="2" id="KW-1015">Disulfide bond</keyword>
<dbReference type="PROSITE" id="PS00615">
    <property type="entry name" value="C_TYPE_LECTIN_1"/>
    <property type="match status" value="1"/>
</dbReference>
<dbReference type="PROSITE" id="PS50041">
    <property type="entry name" value="C_TYPE_LECTIN_2"/>
    <property type="match status" value="1"/>
</dbReference>
<organism evidence="4 5">
    <name type="scientific">Magallana gigas</name>
    <name type="common">Pacific oyster</name>
    <name type="synonym">Crassostrea gigas</name>
    <dbReference type="NCBI Taxonomy" id="29159"/>
    <lineage>
        <taxon>Eukaryota</taxon>
        <taxon>Metazoa</taxon>
        <taxon>Spiralia</taxon>
        <taxon>Lophotrochozoa</taxon>
        <taxon>Mollusca</taxon>
        <taxon>Bivalvia</taxon>
        <taxon>Autobranchia</taxon>
        <taxon>Pteriomorphia</taxon>
        <taxon>Ostreida</taxon>
        <taxon>Ostreoidea</taxon>
        <taxon>Ostreidae</taxon>
        <taxon>Magallana</taxon>
    </lineage>
</organism>
<dbReference type="InterPro" id="IPR016186">
    <property type="entry name" value="C-type_lectin-like/link_sf"/>
</dbReference>
<sequence length="100" mass="11578">MVAYHAGCQLLELQNKKEQWWLDLYLRLQGMNSVWLGFTDIQKEGHWIALSNRTKMTYSSWKRGEPNNAGGKEHCAAYTTDALGWIDYNCAGKLQFVCKF</sequence>
<keyword evidence="5" id="KW-1185">Reference proteome</keyword>